<dbReference type="InterPro" id="IPR003915">
    <property type="entry name" value="PKD_2"/>
</dbReference>
<name>A0A814ILH6_9BILA</name>
<dbReference type="Pfam" id="PF20519">
    <property type="entry name" value="Polycystin_dom"/>
    <property type="match status" value="1"/>
</dbReference>
<feature type="domain" description="Polycystin cation channel PKD1/PKD2" evidence="9">
    <location>
        <begin position="268"/>
        <end position="486"/>
    </location>
</feature>
<feature type="transmembrane region" description="Helical" evidence="8">
    <location>
        <begin position="306"/>
        <end position="325"/>
    </location>
</feature>
<keyword evidence="6" id="KW-0325">Glycoprotein</keyword>
<sequence length="581" mass="68403">MIILRKQMWRFILELLSYSSFVCVLYVISYSNHSYDEYHQTQHLRRLFLNTHNSTHNYSQIITINDYWRWLKESFIVNIVVGDWYNGQSTNDSNGYLNDKTTRLIGWATMRQLRIKPDTCRVKSYIRGLIGHCYDAYSASSEEKGSFSPGWTKNTTQNYSRLINQAFIYQTSEQLDTYIYIGEHGTYRSGGYVYEFRGSLSELYNDLSELHQLEWIDKQTRAVIIQMNLYNPSIPTFTSAVMIIEILSSSGIFFNARFDPLSVDGFKSKFQIACAFIYLTFIIYFMIVEIYTFICLKKLYFRHIWSYIEIGIIVCSWTSVGIHIWRVNEAARITRLFRETHGDIYLNFQLLAYINDIFSFLLAFCCFFGTLKFLRLCRYNRRLALLSGTLRRSARELISFSFMFSILFTAFLTLFYLQFVSLIWECSSLLSTAQMLFEMLLLKFDASEITQAAPYLGPLYFTLFILFVVFVCINMFVSIVNDNFRAIRDYVHTVDHDDQDLFINIFKKIQQWCGNNEESLNIVTINTKPNAIMIDEKIDPVKRLSNKLDKLMIYVDRRYGDKAVRIAWNETTVSTLDWSIK</sequence>
<dbReference type="GO" id="GO:0005509">
    <property type="term" value="F:calcium ion binding"/>
    <property type="evidence" value="ECO:0007669"/>
    <property type="project" value="InterPro"/>
</dbReference>
<dbReference type="PANTHER" id="PTHR10877:SF194">
    <property type="entry name" value="LOCATION OF VULVA DEFECTIVE 1"/>
    <property type="match status" value="1"/>
</dbReference>
<dbReference type="InterPro" id="IPR051223">
    <property type="entry name" value="Polycystin"/>
</dbReference>
<evidence type="ECO:0000256" key="7">
    <source>
        <dbReference type="PIRSR" id="PIRSR603915-2"/>
    </source>
</evidence>
<dbReference type="EMBL" id="CAJNOH010000391">
    <property type="protein sequence ID" value="CAF1025551.1"/>
    <property type="molecule type" value="Genomic_DNA"/>
</dbReference>
<comment type="caution">
    <text evidence="11">The sequence shown here is derived from an EMBL/GenBank/DDBJ whole genome shotgun (WGS) entry which is preliminary data.</text>
</comment>
<feature type="transmembrane region" description="Helical" evidence="8">
    <location>
        <begin position="357"/>
        <end position="376"/>
    </location>
</feature>
<dbReference type="InterPro" id="IPR013122">
    <property type="entry name" value="PKD1_2_channel"/>
</dbReference>
<evidence type="ECO:0000259" key="10">
    <source>
        <dbReference type="Pfam" id="PF20519"/>
    </source>
</evidence>
<protein>
    <submittedName>
        <fullName evidence="11">Uncharacterized protein</fullName>
    </submittedName>
</protein>
<dbReference type="AlphaFoldDB" id="A0A814ILH6"/>
<comment type="similarity">
    <text evidence="2">Belongs to the polycystin family.</text>
</comment>
<evidence type="ECO:0000259" key="9">
    <source>
        <dbReference type="Pfam" id="PF08016"/>
    </source>
</evidence>
<dbReference type="PANTHER" id="PTHR10877">
    <property type="entry name" value="POLYCYSTIN FAMILY MEMBER"/>
    <property type="match status" value="1"/>
</dbReference>
<evidence type="ECO:0000313" key="12">
    <source>
        <dbReference type="EMBL" id="CAF1152334.1"/>
    </source>
</evidence>
<feature type="transmembrane region" description="Helical" evidence="8">
    <location>
        <begin position="275"/>
        <end position="294"/>
    </location>
</feature>
<evidence type="ECO:0000256" key="5">
    <source>
        <dbReference type="ARBA" id="ARBA00023136"/>
    </source>
</evidence>
<evidence type="ECO:0000313" key="14">
    <source>
        <dbReference type="Proteomes" id="UP000663870"/>
    </source>
</evidence>
<gene>
    <name evidence="12" type="ORF">JXQ802_LOCUS21799</name>
    <name evidence="11" type="ORF">PYM288_LOCUS15854</name>
</gene>
<organism evidence="11 13">
    <name type="scientific">Rotaria sordida</name>
    <dbReference type="NCBI Taxonomy" id="392033"/>
    <lineage>
        <taxon>Eukaryota</taxon>
        <taxon>Metazoa</taxon>
        <taxon>Spiralia</taxon>
        <taxon>Gnathifera</taxon>
        <taxon>Rotifera</taxon>
        <taxon>Eurotatoria</taxon>
        <taxon>Bdelloidea</taxon>
        <taxon>Philodinida</taxon>
        <taxon>Philodinidae</taxon>
        <taxon>Rotaria</taxon>
    </lineage>
</organism>
<dbReference type="PRINTS" id="PR01433">
    <property type="entry name" value="POLYCYSTIN2"/>
</dbReference>
<keyword evidence="5 8" id="KW-0472">Membrane</keyword>
<evidence type="ECO:0000256" key="6">
    <source>
        <dbReference type="ARBA" id="ARBA00023180"/>
    </source>
</evidence>
<keyword evidence="14" id="KW-1185">Reference proteome</keyword>
<dbReference type="Proteomes" id="UP000663854">
    <property type="component" value="Unassembled WGS sequence"/>
</dbReference>
<evidence type="ECO:0000256" key="1">
    <source>
        <dbReference type="ARBA" id="ARBA00004141"/>
    </source>
</evidence>
<evidence type="ECO:0000256" key="2">
    <source>
        <dbReference type="ARBA" id="ARBA00007200"/>
    </source>
</evidence>
<evidence type="ECO:0000256" key="4">
    <source>
        <dbReference type="ARBA" id="ARBA00022989"/>
    </source>
</evidence>
<comment type="subcellular location">
    <subcellularLocation>
        <location evidence="1">Membrane</location>
        <topology evidence="1">Multi-pass membrane protein</topology>
    </subcellularLocation>
</comment>
<feature type="transmembrane region" description="Helical" evidence="8">
    <location>
        <begin position="454"/>
        <end position="477"/>
    </location>
</feature>
<evidence type="ECO:0000256" key="3">
    <source>
        <dbReference type="ARBA" id="ARBA00022692"/>
    </source>
</evidence>
<dbReference type="Proteomes" id="UP000663870">
    <property type="component" value="Unassembled WGS sequence"/>
</dbReference>
<evidence type="ECO:0000256" key="8">
    <source>
        <dbReference type="SAM" id="Phobius"/>
    </source>
</evidence>
<feature type="disulfide bond" evidence="7">
    <location>
        <begin position="120"/>
        <end position="133"/>
    </location>
</feature>
<reference evidence="11" key="1">
    <citation type="submission" date="2021-02" db="EMBL/GenBank/DDBJ databases">
        <authorList>
            <person name="Nowell W R."/>
        </authorList>
    </citation>
    <scope>NUCLEOTIDE SEQUENCE</scope>
</reference>
<feature type="domain" description="Polycystin" evidence="10">
    <location>
        <begin position="58"/>
        <end position="260"/>
    </location>
</feature>
<proteinExistence type="inferred from homology"/>
<dbReference type="EMBL" id="CAJNOL010000649">
    <property type="protein sequence ID" value="CAF1152334.1"/>
    <property type="molecule type" value="Genomic_DNA"/>
</dbReference>
<evidence type="ECO:0000313" key="11">
    <source>
        <dbReference type="EMBL" id="CAF1025551.1"/>
    </source>
</evidence>
<dbReference type="GO" id="GO:0050982">
    <property type="term" value="P:detection of mechanical stimulus"/>
    <property type="evidence" value="ECO:0007669"/>
    <property type="project" value="TreeGrafter"/>
</dbReference>
<dbReference type="GO" id="GO:0016020">
    <property type="term" value="C:membrane"/>
    <property type="evidence" value="ECO:0007669"/>
    <property type="project" value="UniProtKB-SubCell"/>
</dbReference>
<dbReference type="InterPro" id="IPR046791">
    <property type="entry name" value="Polycystin_dom"/>
</dbReference>
<dbReference type="GO" id="GO:0005262">
    <property type="term" value="F:calcium channel activity"/>
    <property type="evidence" value="ECO:0007669"/>
    <property type="project" value="TreeGrafter"/>
</dbReference>
<keyword evidence="4 8" id="KW-1133">Transmembrane helix</keyword>
<dbReference type="Pfam" id="PF08016">
    <property type="entry name" value="PKD_channel"/>
    <property type="match status" value="1"/>
</dbReference>
<accession>A0A814ILH6</accession>
<keyword evidence="3 8" id="KW-0812">Transmembrane</keyword>
<evidence type="ECO:0000313" key="13">
    <source>
        <dbReference type="Proteomes" id="UP000663854"/>
    </source>
</evidence>
<feature type="transmembrane region" description="Helical" evidence="8">
    <location>
        <begin position="397"/>
        <end position="416"/>
    </location>
</feature>